<comment type="caution">
    <text evidence="1">The sequence shown here is derived from an EMBL/GenBank/DDBJ whole genome shotgun (WGS) entry which is preliminary data.</text>
</comment>
<dbReference type="RefSeq" id="WP_044204198.1">
    <property type="nucleotide sequence ID" value="NZ_JBEHES010000031.1"/>
</dbReference>
<keyword evidence="1" id="KW-0808">Transferase</keyword>
<dbReference type="InterPro" id="IPR043737">
    <property type="entry name" value="DUF5682"/>
</dbReference>
<dbReference type="EMBL" id="JQOF01000004">
    <property type="protein sequence ID" value="KGA42412.1"/>
    <property type="molecule type" value="Genomic_DNA"/>
</dbReference>
<sequence length="855" mass="97093">MSLSNIVLPARMEQALATWDFLQSQQIYFAPVRHHSPACAYGLLSLIDDIQPDHILIEAPVSFNHLLPDLLHPDAKPPIAVMGQADFQAREPQEGETPQATTRSAFFPFCDYSPEWVALHAGHRHNATLRFIDLPWVEQIAIEERQNKNDVSQSLQAERYLAHSQFISALAKKCYCRDHDDLWEHLFELRSIEALTDWQQLFRDTLVWCALARLDYEPQVLEAEGSAQREAHMLAAIMQVRAEHPTGKILVVTGGFHSLALLEGLSHDAKSFNAFTDAAKKLYQKQLKQAENDSAWLIRYSFDRLDALNGYASGMPAPAYYQRSWQMLMAQRGDRLAETGRVLTTQEHRNNMGMRFLSEVASLLRAKSFDDPPSYITVKNAVEQSVRLAALRGHEGPGRYDLLDGLQSSFIKGSIDDAQSDLWLEIKKAFSGHALGQIPAGSATPPLVDETYRLAKYHRFKLDDTLVKLSRLDIYRNPLHRARSRFLHLLSFLEVGFATRSNGPDFLSGHNLDLLFEEWHYAWTPSIEGRLITLSEKGNQLEAIAIDKLLYLEKQLGEQGQNRSSKNAVRVLIQAALLGLPSRVAGLFRLLHDDIHNDFRLSSLVECGHSLIHLWRGRDFLGLRNQPELTQLLFKLVPQTLFCLPTITAGDESQQEEHFTALLALRELIEFMPTLDPSSTASRDFYHQLQQIAPALQDVPLLKGAVDALRYLGDDIDEQTLDDHLSNVFSQGSDPEQAVRYFVGLMRAAPELIIKTPCLVDKLNALMSQWDDDRFLHVLPDLRFAFSQLTPKQNATLANYIAEQCGFSEPEMHLWQTDFTEQELLQTMQLNQKLKQQLAENDLLSWYEKEKGSAQ</sequence>
<keyword evidence="2" id="KW-1185">Reference proteome</keyword>
<keyword evidence="1" id="KW-0032">Aminotransferase</keyword>
<name>A0ABR4VSR7_9GAMM</name>
<protein>
    <submittedName>
        <fullName evidence="1">4-aminobutyrate aminotransferase</fullName>
    </submittedName>
</protein>
<accession>A0ABR4VSR7</accession>
<dbReference type="Pfam" id="PF18934">
    <property type="entry name" value="DUF5682"/>
    <property type="match status" value="1"/>
</dbReference>
<gene>
    <name evidence="1" type="ORF">KU75_06785</name>
</gene>
<reference evidence="1 2" key="1">
    <citation type="submission" date="2014-08" db="EMBL/GenBank/DDBJ databases">
        <title>Genome sequences of NCPPB Pectobacterium isolates.</title>
        <authorList>
            <person name="Glover R.H."/>
            <person name="Sapp M."/>
            <person name="Elphinstone J."/>
        </authorList>
    </citation>
    <scope>NUCLEOTIDE SEQUENCE [LARGE SCALE GENOMIC DNA]</scope>
    <source>
        <strain evidence="1 2">NCPPB3841</strain>
    </source>
</reference>
<dbReference type="Proteomes" id="UP000029447">
    <property type="component" value="Unassembled WGS sequence"/>
</dbReference>
<evidence type="ECO:0000313" key="2">
    <source>
        <dbReference type="Proteomes" id="UP000029447"/>
    </source>
</evidence>
<proteinExistence type="predicted"/>
<evidence type="ECO:0000313" key="1">
    <source>
        <dbReference type="EMBL" id="KGA42412.1"/>
    </source>
</evidence>
<organism evidence="1 2">
    <name type="scientific">Pectobacterium odoriferum</name>
    <dbReference type="NCBI Taxonomy" id="78398"/>
    <lineage>
        <taxon>Bacteria</taxon>
        <taxon>Pseudomonadati</taxon>
        <taxon>Pseudomonadota</taxon>
        <taxon>Gammaproteobacteria</taxon>
        <taxon>Enterobacterales</taxon>
        <taxon>Pectobacteriaceae</taxon>
        <taxon>Pectobacterium</taxon>
    </lineage>
</organism>
<dbReference type="GO" id="GO:0008483">
    <property type="term" value="F:transaminase activity"/>
    <property type="evidence" value="ECO:0007669"/>
    <property type="project" value="UniProtKB-KW"/>
</dbReference>